<dbReference type="EMBL" id="JJOA01000027">
    <property type="protein sequence ID" value="KEA56471.1"/>
    <property type="molecule type" value="Genomic_DNA"/>
</dbReference>
<dbReference type="Pfam" id="PF24719">
    <property type="entry name" value="Imm33-like"/>
    <property type="match status" value="1"/>
</dbReference>
<gene>
    <name evidence="3" type="ORF">DT99_27190</name>
</gene>
<evidence type="ECO:0000313" key="3">
    <source>
        <dbReference type="EMBL" id="KEA56471.1"/>
    </source>
</evidence>
<sequence>MRFRSLFRSPGSTQTERQPTGSIHRTIDCKLVDHPEFEIRVFNRAIPAPDISWLLGYFERKVADGERFHAGETVQIGWMLTKLEATADGLLRVTEPDMKAIPIKFIDSVGNTLEYLRNQKDMVESIVPTLGSDFPSLQQSAVVHAEYKRASHLLLTRNPAHGADSGWSLTDPRDEGGSSILRISLYQLGVDRPDLIKFFALPSGLQILLDGLQIHVTGPDGEIQPVPGSYLEALKQCGTQSFPE</sequence>
<reference evidence="3" key="1">
    <citation type="submission" date="2014-04" db="EMBL/GenBank/DDBJ databases">
        <title>In planta biocontrol of soil-borne Fusarium wilt of banana through a plant endophytic bacterium, Burkholderia cenocepacia 869T2.</title>
        <authorList>
            <person name="Ho Y.-N."/>
            <person name="Chiang H.-M."/>
            <person name="Chao C.-P."/>
            <person name="Su C.-C."/>
            <person name="Hsu H.-F."/>
            <person name="Guo C.-T."/>
            <person name="Hsieh J.-L."/>
            <person name="Huang C.-C."/>
        </authorList>
    </citation>
    <scope>NUCLEOTIDE SEQUENCE [LARGE SCALE GENOMIC DNA]</scope>
    <source>
        <strain evidence="3">869T2</strain>
    </source>
</reference>
<dbReference type="OrthoDB" id="7063432at2"/>
<protein>
    <recommendedName>
        <fullName evidence="2">Imm33-like domain-containing protein</fullName>
    </recommendedName>
</protein>
<evidence type="ECO:0000256" key="1">
    <source>
        <dbReference type="SAM" id="MobiDB-lite"/>
    </source>
</evidence>
<accession>A0A071MIZ6</accession>
<dbReference type="AlphaFoldDB" id="A0A071MIZ6"/>
<feature type="compositionally biased region" description="Polar residues" evidence="1">
    <location>
        <begin position="10"/>
        <end position="22"/>
    </location>
</feature>
<organism evidence="3">
    <name type="scientific">Burkholderia cenocepacia</name>
    <dbReference type="NCBI Taxonomy" id="95486"/>
    <lineage>
        <taxon>Bacteria</taxon>
        <taxon>Pseudomonadati</taxon>
        <taxon>Pseudomonadota</taxon>
        <taxon>Betaproteobacteria</taxon>
        <taxon>Burkholderiales</taxon>
        <taxon>Burkholderiaceae</taxon>
        <taxon>Burkholderia</taxon>
        <taxon>Burkholderia cepacia complex</taxon>
    </lineage>
</organism>
<feature type="domain" description="Imm33-like" evidence="2">
    <location>
        <begin position="131"/>
        <end position="212"/>
    </location>
</feature>
<evidence type="ECO:0000259" key="2">
    <source>
        <dbReference type="Pfam" id="PF24719"/>
    </source>
</evidence>
<name>A0A071MIZ6_9BURK</name>
<feature type="region of interest" description="Disordered" evidence="1">
    <location>
        <begin position="1"/>
        <end position="22"/>
    </location>
</feature>
<dbReference type="InterPro" id="IPR056509">
    <property type="entry name" value="Imm33-like"/>
</dbReference>
<comment type="caution">
    <text evidence="3">The sequence shown here is derived from an EMBL/GenBank/DDBJ whole genome shotgun (WGS) entry which is preliminary data.</text>
</comment>
<proteinExistence type="predicted"/>